<gene>
    <name evidence="1" type="ORF">DCAF_LOCUS1358</name>
</gene>
<dbReference type="Proteomes" id="UP001314170">
    <property type="component" value="Unassembled WGS sequence"/>
</dbReference>
<evidence type="ECO:0000313" key="1">
    <source>
        <dbReference type="EMBL" id="CAK7323728.1"/>
    </source>
</evidence>
<dbReference type="AlphaFoldDB" id="A0AAV1QQ61"/>
<reference evidence="1 2" key="1">
    <citation type="submission" date="2024-01" db="EMBL/GenBank/DDBJ databases">
        <authorList>
            <person name="Waweru B."/>
        </authorList>
    </citation>
    <scope>NUCLEOTIDE SEQUENCE [LARGE SCALE GENOMIC DNA]</scope>
</reference>
<protein>
    <submittedName>
        <fullName evidence="1">Uncharacterized protein</fullName>
    </submittedName>
</protein>
<accession>A0AAV1QQ61</accession>
<name>A0AAV1QQ61_9ROSI</name>
<organism evidence="1 2">
    <name type="scientific">Dovyalis caffra</name>
    <dbReference type="NCBI Taxonomy" id="77055"/>
    <lineage>
        <taxon>Eukaryota</taxon>
        <taxon>Viridiplantae</taxon>
        <taxon>Streptophyta</taxon>
        <taxon>Embryophyta</taxon>
        <taxon>Tracheophyta</taxon>
        <taxon>Spermatophyta</taxon>
        <taxon>Magnoliopsida</taxon>
        <taxon>eudicotyledons</taxon>
        <taxon>Gunneridae</taxon>
        <taxon>Pentapetalae</taxon>
        <taxon>rosids</taxon>
        <taxon>fabids</taxon>
        <taxon>Malpighiales</taxon>
        <taxon>Salicaceae</taxon>
        <taxon>Flacourtieae</taxon>
        <taxon>Dovyalis</taxon>
    </lineage>
</organism>
<evidence type="ECO:0000313" key="2">
    <source>
        <dbReference type="Proteomes" id="UP001314170"/>
    </source>
</evidence>
<sequence>MHNRIHHHLIYERILCFIKKQVALTLQQGFVKLGLHGLQPKFQLCSLDSVEADGLVFYRQEKEKLIKYFHNLPCLFSLTVDLHPHNDKEPRATEDVVVVSGTSDQMRAAQSLIHAFILCGQTFP</sequence>
<dbReference type="EMBL" id="CAWUPB010000131">
    <property type="protein sequence ID" value="CAK7323728.1"/>
    <property type="molecule type" value="Genomic_DNA"/>
</dbReference>
<comment type="caution">
    <text evidence="1">The sequence shown here is derived from an EMBL/GenBank/DDBJ whole genome shotgun (WGS) entry which is preliminary data.</text>
</comment>
<proteinExistence type="predicted"/>
<keyword evidence="2" id="KW-1185">Reference proteome</keyword>